<dbReference type="Proteomes" id="UP001194580">
    <property type="component" value="Unassembled WGS sequence"/>
</dbReference>
<evidence type="ECO:0000256" key="1">
    <source>
        <dbReference type="SAM" id="SignalP"/>
    </source>
</evidence>
<dbReference type="Gene3D" id="3.90.226.10">
    <property type="entry name" value="2-enoyl-CoA Hydratase, Chain A, domain 1"/>
    <property type="match status" value="1"/>
</dbReference>
<dbReference type="InterPro" id="IPR052766">
    <property type="entry name" value="S41A_metabolite_peptidase"/>
</dbReference>
<feature type="chain" id="PRO_5042221856" description="Tail specific protease domain-containing protein" evidence="1">
    <location>
        <begin position="27"/>
        <end position="655"/>
    </location>
</feature>
<protein>
    <recommendedName>
        <fullName evidence="4">Tail specific protease domain-containing protein</fullName>
    </recommendedName>
</protein>
<gene>
    <name evidence="2" type="ORF">BGZ95_004283</name>
</gene>
<dbReference type="PANTHER" id="PTHR37049:SF4">
    <property type="entry name" value="RHODANESE DOMAIN-CONTAINING PROTEIN"/>
    <property type="match status" value="1"/>
</dbReference>
<dbReference type="AlphaFoldDB" id="A0AAD4H1T0"/>
<comment type="caution">
    <text evidence="2">The sequence shown here is derived from an EMBL/GenBank/DDBJ whole genome shotgun (WGS) entry which is preliminary data.</text>
</comment>
<keyword evidence="3" id="KW-1185">Reference proteome</keyword>
<evidence type="ECO:0000313" key="3">
    <source>
        <dbReference type="Proteomes" id="UP001194580"/>
    </source>
</evidence>
<dbReference type="PANTHER" id="PTHR37049">
    <property type="entry name" value="PEPTIDASE S41 FAMILY PROTEIN"/>
    <property type="match status" value="1"/>
</dbReference>
<dbReference type="InterPro" id="IPR029045">
    <property type="entry name" value="ClpP/crotonase-like_dom_sf"/>
</dbReference>
<sequence length="655" mass="73830">MVSFTLHSAIFSALLAVAAITTFTAAAPVAFSNQTSSRLDACGRLGQKNGVDVKYKDVAACYRAIPFDRFAADTTISTVHDLFRDYYVFTDKALAPRLPKPFTSESVDILKQLQTIGLRKYKSDYQFHTDVRYAIDTLRDGHASYDVNCYTNYAFQQHLSLYAPVKKGVQTVRVFTDYKERGYEDCIVDKIDGQPALDHIRQWATKRVTCSHDVNTRLNCALSRQGYYAEDSAFIDEPGEFSVRAYLPDKRYIDYELRCSNKKSSSRPIRLREEWVVFPQSKIQFEDVESYVANVCLSQGGAAPSSAVHGQARPHLRKSAPLIKKRDLLHAYDTVETLVPVQKFDDAEKLVAGNATIFYRLKSQPDVGVMVVHTLDANFDEVDTILEGLTAFHSHNVTKVLVDLQGNGGGILSLSSDLTQMLFPNNNTLDASFEVDMRAPETVQRLSALGFNSPYGANYDARAYHDLQVEGAPQYENNDLFMKPVNITRNGRTNQYSERTVLYSTPLSTETLTAVAAFPWTGRRENIRILTDGRCASACGMTAYFWTKVYGIEAYSIGGTKGEDLSMFSFAGASVSTLSDLQDTYSLLKMESPLKEMAYKNQVRFAWLELYGKNRTVPLEYDAELYRPNHRLDYTQRNARSREVMWRQVAGASWK</sequence>
<organism evidence="2 3">
    <name type="scientific">Linnemannia exigua</name>
    <dbReference type="NCBI Taxonomy" id="604196"/>
    <lineage>
        <taxon>Eukaryota</taxon>
        <taxon>Fungi</taxon>
        <taxon>Fungi incertae sedis</taxon>
        <taxon>Mucoromycota</taxon>
        <taxon>Mortierellomycotina</taxon>
        <taxon>Mortierellomycetes</taxon>
        <taxon>Mortierellales</taxon>
        <taxon>Mortierellaceae</taxon>
        <taxon>Linnemannia</taxon>
    </lineage>
</organism>
<evidence type="ECO:0008006" key="4">
    <source>
        <dbReference type="Google" id="ProtNLM"/>
    </source>
</evidence>
<proteinExistence type="predicted"/>
<accession>A0AAD4H1T0</accession>
<dbReference type="SUPFAM" id="SSF52096">
    <property type="entry name" value="ClpP/crotonase"/>
    <property type="match status" value="1"/>
</dbReference>
<keyword evidence="1" id="KW-0732">Signal</keyword>
<evidence type="ECO:0000313" key="2">
    <source>
        <dbReference type="EMBL" id="KAG0261152.1"/>
    </source>
</evidence>
<feature type="signal peptide" evidence="1">
    <location>
        <begin position="1"/>
        <end position="26"/>
    </location>
</feature>
<reference evidence="2" key="1">
    <citation type="journal article" date="2020" name="Fungal Divers.">
        <title>Resolving the Mortierellaceae phylogeny through synthesis of multi-gene phylogenetics and phylogenomics.</title>
        <authorList>
            <person name="Vandepol N."/>
            <person name="Liber J."/>
            <person name="Desiro A."/>
            <person name="Na H."/>
            <person name="Kennedy M."/>
            <person name="Barry K."/>
            <person name="Grigoriev I.V."/>
            <person name="Miller A.N."/>
            <person name="O'Donnell K."/>
            <person name="Stajich J.E."/>
            <person name="Bonito G."/>
        </authorList>
    </citation>
    <scope>NUCLEOTIDE SEQUENCE</scope>
    <source>
        <strain evidence="2">NRRL 28262</strain>
    </source>
</reference>
<name>A0AAD4H1T0_9FUNG</name>
<dbReference type="EMBL" id="JAAAIL010002054">
    <property type="protein sequence ID" value="KAG0261152.1"/>
    <property type="molecule type" value="Genomic_DNA"/>
</dbReference>